<dbReference type="SFLD" id="SFLDS00029">
    <property type="entry name" value="Radical_SAM"/>
    <property type="match status" value="1"/>
</dbReference>
<evidence type="ECO:0000259" key="9">
    <source>
        <dbReference type="PROSITE" id="PS51918"/>
    </source>
</evidence>
<dbReference type="SFLD" id="SFLDG01082">
    <property type="entry name" value="B12-binding_domain_containing"/>
    <property type="match status" value="1"/>
</dbReference>
<feature type="domain" description="Radical SAM core" evidence="9">
    <location>
        <begin position="155"/>
        <end position="385"/>
    </location>
</feature>
<dbReference type="InterPro" id="IPR020612">
    <property type="entry name" value="Methylthiotransferase_CS"/>
</dbReference>
<comment type="cofactor">
    <cofactor evidence="1">
        <name>[4Fe-4S] cluster</name>
        <dbReference type="ChEBI" id="CHEBI:49883"/>
    </cofactor>
</comment>
<evidence type="ECO:0000256" key="1">
    <source>
        <dbReference type="ARBA" id="ARBA00001966"/>
    </source>
</evidence>
<keyword evidence="7" id="KW-0411">Iron-sulfur</keyword>
<proteinExistence type="predicted"/>
<feature type="domain" description="MTTase N-terminal" evidence="8">
    <location>
        <begin position="14"/>
        <end position="126"/>
    </location>
</feature>
<dbReference type="RefSeq" id="WP_265425201.1">
    <property type="nucleotide sequence ID" value="NZ_JAPFPW010000010.1"/>
</dbReference>
<dbReference type="InterPro" id="IPR058240">
    <property type="entry name" value="rSAM_sf"/>
</dbReference>
<dbReference type="InterPro" id="IPR007197">
    <property type="entry name" value="rSAM"/>
</dbReference>
<dbReference type="Proteomes" id="UP001209681">
    <property type="component" value="Unassembled WGS sequence"/>
</dbReference>
<dbReference type="CDD" id="cd01335">
    <property type="entry name" value="Radical_SAM"/>
    <property type="match status" value="1"/>
</dbReference>
<evidence type="ECO:0000313" key="10">
    <source>
        <dbReference type="EMBL" id="MCW7754285.1"/>
    </source>
</evidence>
<dbReference type="PANTHER" id="PTHR11918:SF45">
    <property type="entry name" value="THREONYLCARBAMOYLADENOSINE TRNA METHYLTHIOTRANSFERASE"/>
    <property type="match status" value="1"/>
</dbReference>
<evidence type="ECO:0000259" key="8">
    <source>
        <dbReference type="PROSITE" id="PS51449"/>
    </source>
</evidence>
<keyword evidence="3" id="KW-0808">Transferase</keyword>
<dbReference type="InterPro" id="IPR013848">
    <property type="entry name" value="Methylthiotransferase_N"/>
</dbReference>
<dbReference type="InterPro" id="IPR005839">
    <property type="entry name" value="Methylthiotransferase"/>
</dbReference>
<evidence type="ECO:0000256" key="7">
    <source>
        <dbReference type="ARBA" id="ARBA00023014"/>
    </source>
</evidence>
<name>A0ABT3N9Z6_9BACT</name>
<dbReference type="Gene3D" id="3.80.30.20">
    <property type="entry name" value="tm_1862 like domain"/>
    <property type="match status" value="1"/>
</dbReference>
<evidence type="ECO:0000256" key="2">
    <source>
        <dbReference type="ARBA" id="ARBA00022485"/>
    </source>
</evidence>
<dbReference type="PROSITE" id="PS01278">
    <property type="entry name" value="MTTASE_RADICAL"/>
    <property type="match status" value="1"/>
</dbReference>
<protein>
    <submittedName>
        <fullName evidence="10">tRNA (N(6)-L-threonylcarbamoyladenosine(37)-C(2))-methylthiotransferase MtaB</fullName>
    </submittedName>
</protein>
<dbReference type="EMBL" id="JAPFPW010000010">
    <property type="protein sequence ID" value="MCW7754285.1"/>
    <property type="molecule type" value="Genomic_DNA"/>
</dbReference>
<dbReference type="PROSITE" id="PS51449">
    <property type="entry name" value="MTTASE_N"/>
    <property type="match status" value="1"/>
</dbReference>
<dbReference type="InterPro" id="IPR023404">
    <property type="entry name" value="rSAM_horseshoe"/>
</dbReference>
<evidence type="ECO:0000256" key="3">
    <source>
        <dbReference type="ARBA" id="ARBA00022679"/>
    </source>
</evidence>
<dbReference type="Pfam" id="PF00919">
    <property type="entry name" value="UPF0004"/>
    <property type="match status" value="1"/>
</dbReference>
<dbReference type="Pfam" id="PF04055">
    <property type="entry name" value="Radical_SAM"/>
    <property type="match status" value="1"/>
</dbReference>
<comment type="caution">
    <text evidence="10">The sequence shown here is derived from an EMBL/GenBank/DDBJ whole genome shotgun (WGS) entry which is preliminary data.</text>
</comment>
<organism evidence="10 11">
    <name type="scientific">Desulfobotulus pelophilus</name>
    <dbReference type="NCBI Taxonomy" id="2823377"/>
    <lineage>
        <taxon>Bacteria</taxon>
        <taxon>Pseudomonadati</taxon>
        <taxon>Thermodesulfobacteriota</taxon>
        <taxon>Desulfobacteria</taxon>
        <taxon>Desulfobacterales</taxon>
        <taxon>Desulfobacteraceae</taxon>
        <taxon>Desulfobotulus</taxon>
    </lineage>
</organism>
<sequence>MKGEGKPSFCNPMPLFFITTLGCKVNQQESDAIAACLESAGWQKTSKIREASILILNTCTVTGKAAAHCRQQIRKMVQHNPTALFMVTGCCAQTEGEALAAMEGVDHVIPHKDKHRIPELLYAYREGQPLAYPSCHDETACEETLFMDIPAPARDMGRTRAFLKIQDGCNAFCTYCIVPYARGRSRSLSPDRVVQKIRDLAEAGYREVVLTGIHVGMYGSDLTARTNFEELLRIILADGEGPRLRMGSLEPREVTDSLIELAASNPRVAPHFHIPMQSGSDAILKAMGRPYDSVFFAERVSAVRKALPLAAIGTDILTGFPGEQENLFAESRLLVETLPLTYLHVFPYSPRPGTPAAGFPDTVPVETARQRSSVLRNIGEDKHRHFARSLRGHTLELIVERSRDRKTDRLKGLTGNYQTLFLDGPDSLLSRQISVLVTDTDVNACLEGTLIP</sequence>
<dbReference type="NCBIfam" id="TIGR01579">
    <property type="entry name" value="MiaB-like-C"/>
    <property type="match status" value="1"/>
</dbReference>
<accession>A0ABT3N9Z6</accession>
<evidence type="ECO:0000256" key="5">
    <source>
        <dbReference type="ARBA" id="ARBA00022723"/>
    </source>
</evidence>
<dbReference type="Gene3D" id="3.40.50.12160">
    <property type="entry name" value="Methylthiotransferase, N-terminal domain"/>
    <property type="match status" value="1"/>
</dbReference>
<dbReference type="PANTHER" id="PTHR11918">
    <property type="entry name" value="RADICAL SAM PROTEINS"/>
    <property type="match status" value="1"/>
</dbReference>
<dbReference type="PROSITE" id="PS51257">
    <property type="entry name" value="PROKAR_LIPOPROTEIN"/>
    <property type="match status" value="1"/>
</dbReference>
<keyword evidence="11" id="KW-1185">Reference proteome</keyword>
<dbReference type="InterPro" id="IPR006638">
    <property type="entry name" value="Elp3/MiaA/NifB-like_rSAM"/>
</dbReference>
<gene>
    <name evidence="10" type="primary">mtaB</name>
    <name evidence="10" type="ORF">OOT00_09830</name>
</gene>
<dbReference type="SUPFAM" id="SSF102114">
    <property type="entry name" value="Radical SAM enzymes"/>
    <property type="match status" value="1"/>
</dbReference>
<dbReference type="SFLD" id="SFLDG01061">
    <property type="entry name" value="methylthiotransferase"/>
    <property type="match status" value="1"/>
</dbReference>
<keyword evidence="4" id="KW-0949">S-adenosyl-L-methionine</keyword>
<keyword evidence="5" id="KW-0479">Metal-binding</keyword>
<dbReference type="NCBIfam" id="TIGR00089">
    <property type="entry name" value="MiaB/RimO family radical SAM methylthiotransferase"/>
    <property type="match status" value="1"/>
</dbReference>
<keyword evidence="2" id="KW-0004">4Fe-4S</keyword>
<evidence type="ECO:0000256" key="4">
    <source>
        <dbReference type="ARBA" id="ARBA00022691"/>
    </source>
</evidence>
<evidence type="ECO:0000313" key="11">
    <source>
        <dbReference type="Proteomes" id="UP001209681"/>
    </source>
</evidence>
<keyword evidence="6" id="KW-0408">Iron</keyword>
<evidence type="ECO:0000256" key="6">
    <source>
        <dbReference type="ARBA" id="ARBA00023004"/>
    </source>
</evidence>
<reference evidence="10 11" key="1">
    <citation type="submission" date="2022-11" db="EMBL/GenBank/DDBJ databases">
        <title>Desulfobotulus tamanensis H1 sp. nov. - anaerobic, alkaliphilic, sulphate reducing bacterium isolated from terrestrial mud volcano.</title>
        <authorList>
            <person name="Frolova A."/>
            <person name="Merkel A.Y."/>
            <person name="Slobodkin A.I."/>
        </authorList>
    </citation>
    <scope>NUCLEOTIDE SEQUENCE [LARGE SCALE GENOMIC DNA]</scope>
    <source>
        <strain evidence="10 11">H1</strain>
    </source>
</reference>
<dbReference type="InterPro" id="IPR006467">
    <property type="entry name" value="MiaB-like_bact"/>
</dbReference>
<dbReference type="PROSITE" id="PS51918">
    <property type="entry name" value="RADICAL_SAM"/>
    <property type="match status" value="1"/>
</dbReference>
<dbReference type="InterPro" id="IPR038135">
    <property type="entry name" value="Methylthiotransferase_N_sf"/>
</dbReference>
<dbReference type="SMART" id="SM00729">
    <property type="entry name" value="Elp3"/>
    <property type="match status" value="1"/>
</dbReference>